<reference evidence="3 5" key="1">
    <citation type="submission" date="2016-12" db="EMBL/GenBank/DDBJ databases">
        <title>The draft genome sequence of Actinophytocola sp. 11-183.</title>
        <authorList>
            <person name="Wang W."/>
            <person name="Yuan L."/>
        </authorList>
    </citation>
    <scope>NUCLEOTIDE SEQUENCE [LARGE SCALE GENOMIC DNA]</scope>
    <source>
        <strain evidence="3 5">11-183</strain>
    </source>
</reference>
<evidence type="ECO:0000313" key="3">
    <source>
        <dbReference type="EMBL" id="OLF07294.1"/>
    </source>
</evidence>
<feature type="region of interest" description="Disordered" evidence="2">
    <location>
        <begin position="1"/>
        <end position="20"/>
    </location>
</feature>
<dbReference type="Pfam" id="PF13558">
    <property type="entry name" value="SbcC_Walker_B"/>
    <property type="match status" value="1"/>
</dbReference>
<accession>A0A1Q8BYU9</accession>
<dbReference type="InterPro" id="IPR013496">
    <property type="entry name" value="CHP02680"/>
</dbReference>
<dbReference type="CDD" id="cd00267">
    <property type="entry name" value="ABC_ATPase"/>
    <property type="match status" value="1"/>
</dbReference>
<protein>
    <submittedName>
        <fullName evidence="3">TIGR02680 family protein</fullName>
    </submittedName>
</protein>
<dbReference type="RefSeq" id="WP_075130207.1">
    <property type="nucleotide sequence ID" value="NZ_MSIE01000105.1"/>
</dbReference>
<dbReference type="EMBL" id="MSIE01000107">
    <property type="protein sequence ID" value="OLF07294.1"/>
    <property type="molecule type" value="Genomic_DNA"/>
</dbReference>
<feature type="coiled-coil region" evidence="1">
    <location>
        <begin position="1074"/>
        <end position="1132"/>
    </location>
</feature>
<proteinExistence type="predicted"/>
<dbReference type="STRING" id="1912961.BU204_35550"/>
<organism evidence="3 5">
    <name type="scientific">Actinophytocola xanthii</name>
    <dbReference type="NCBI Taxonomy" id="1912961"/>
    <lineage>
        <taxon>Bacteria</taxon>
        <taxon>Bacillati</taxon>
        <taxon>Actinomycetota</taxon>
        <taxon>Actinomycetes</taxon>
        <taxon>Pseudonocardiales</taxon>
        <taxon>Pseudonocardiaceae</taxon>
    </lineage>
</organism>
<dbReference type="Proteomes" id="UP000185596">
    <property type="component" value="Unassembled WGS sequence"/>
</dbReference>
<feature type="compositionally biased region" description="Basic and acidic residues" evidence="2">
    <location>
        <begin position="371"/>
        <end position="384"/>
    </location>
</feature>
<feature type="coiled-coil region" evidence="1">
    <location>
        <begin position="297"/>
        <end position="324"/>
    </location>
</feature>
<name>A0A1Q8BYU9_9PSEU</name>
<evidence type="ECO:0000256" key="2">
    <source>
        <dbReference type="SAM" id="MobiDB-lite"/>
    </source>
</evidence>
<keyword evidence="1" id="KW-0175">Coiled coil</keyword>
<dbReference type="EMBL" id="MSIE01000105">
    <property type="protein sequence ID" value="OLF07460.1"/>
    <property type="molecule type" value="Genomic_DNA"/>
</dbReference>
<evidence type="ECO:0000313" key="5">
    <source>
        <dbReference type="Proteomes" id="UP000185596"/>
    </source>
</evidence>
<dbReference type="InterPro" id="IPR027417">
    <property type="entry name" value="P-loop_NTPase"/>
</dbReference>
<dbReference type="NCBIfam" id="TIGR02680">
    <property type="entry name" value="TIGR02680 family protein"/>
    <property type="match status" value="1"/>
</dbReference>
<evidence type="ECO:0000313" key="4">
    <source>
        <dbReference type="EMBL" id="OLF07460.1"/>
    </source>
</evidence>
<gene>
    <name evidence="4" type="ORF">BU204_35550</name>
    <name evidence="3" type="ORF">BU204_35710</name>
</gene>
<feature type="coiled-coil region" evidence="1">
    <location>
        <begin position="244"/>
        <end position="271"/>
    </location>
</feature>
<sequence>MTVTELAAHQPVDRSSTSDRWRPTRAGIINIWRYYGETFSFHEGRLLLRGPNGTGKSKALELLLPYLLDANLRPHRLSTFGSGDRTMHWNLMGEGSSGRNRVGYVWLEFGRIVDGEKRWFSCGARLAASENTKNVASTYFTTTKRIGLPDGLALVNAAGRPLVRADLATAIGDEGEVHPSPGEYRRTIRQTLFPGVNEQRYDALISALLQLRTPKLSERLDPAVLSTLLSRALPPLDHTDIAEIAEGFERLDRQREQLADLDTEVAAAETLAARQRTYAQRVLRAAAANLIAATSTMTELTRAARESKEKLKEANRDLERVTTRDAELAGEATTTEARIQAIVDLPAYQEGRRLDQLRRDVLSARDRAGEATRHAAKLRERADEDASAAQDAVEAAERVAQLAARGATEARLAADRAGMPAVYEEIDATADLKTSRRLLRAAVDSRSGQVRAVRQALGTHQQAVTGRERAESDLEGAREELATATALVDTARREHEQALADLGEELVRWARGCRQLAVPEPELLADLAGDRAAVDTIVADLSATLRERFAGAETTLRGERGAVLAERRGHEVERERLERKVDRLPPAPHTRGADRTTLAGAPLWRVVDFRAGVPAETQAAVEAGLEAAGLLDAWVLPDGAVAAPDADVFAEALLAVPAPGRSLNEILAVEPDSPVVADRVRALLAGIAFGDTAPDHQAAVGADGAWRLASAHGRWHKTESEYLGASARERTRQRRIAELNELIGDLDRRVEVIDEALRDLTRQRAELAGDLDQRPGYAALDDAEREQAQAEQRQSARADVVARAERTLAAAEQAATRALRALTSAGSEHGLPTSETGLSAVDAAVQAFRAIGDDWLDSRHDATTRASSASAAAARAAATAGTATDAEDVAVARREEAETAAVTLAEVERSVGAEFRTLADDLSALRERLKEIGGQRERLRGEDIRLSKLIGTLGERHDNDESKKAGAAAVRDEYEGRFRELAMGSLPADARVELDAMDSKRSVLDAARRLAERLGRVPHEARNVRDAEATLANAVHDAQQTLAGRVDLSLEPDEDVRVFTATVDGVRHGAAALLDLLRTERERTAEQITAGERELFDKTLTGDTRRHLADRIRAANELVDTMNARLERVRTASKVRVSLVWQVDPQLPPGTREARNLLLRNPAGLGESEREALHRFFRERVDEARAAETAAGWEQQLLQVLDYTAWHQFVVKVDRGRGDGWQPVTRRLHGALSGGEKAIVLHLPLFAAAAAHYQATPVAPRLILLDEVFVGVDSTNRGQLLELLVGFDLDMVLTSDHEWCDYQELDGIAIHQLLTGDDGDDAVTTARFTWNGRVVLPDEDPDG</sequence>
<feature type="coiled-coil region" evidence="1">
    <location>
        <begin position="467"/>
        <end position="494"/>
    </location>
</feature>
<evidence type="ECO:0000256" key="1">
    <source>
        <dbReference type="SAM" id="Coils"/>
    </source>
</evidence>
<dbReference type="OrthoDB" id="8527901at2"/>
<feature type="region of interest" description="Disordered" evidence="2">
    <location>
        <begin position="371"/>
        <end position="390"/>
    </location>
</feature>
<keyword evidence="5" id="KW-1185">Reference proteome</keyword>
<dbReference type="SUPFAM" id="SSF52540">
    <property type="entry name" value="P-loop containing nucleoside triphosphate hydrolases"/>
    <property type="match status" value="1"/>
</dbReference>
<dbReference type="Gene3D" id="3.40.50.300">
    <property type="entry name" value="P-loop containing nucleotide triphosphate hydrolases"/>
    <property type="match status" value="2"/>
</dbReference>
<comment type="caution">
    <text evidence="3">The sequence shown here is derived from an EMBL/GenBank/DDBJ whole genome shotgun (WGS) entry which is preliminary data.</text>
</comment>